<gene>
    <name evidence="2" type="ORF">ABL78_6063</name>
</gene>
<dbReference type="EMBL" id="LJSK01000224">
    <property type="protein sequence ID" value="KPI84881.1"/>
    <property type="molecule type" value="Genomic_DNA"/>
</dbReference>
<dbReference type="PANTHER" id="PTHR37317:SF1">
    <property type="entry name" value="ZINC-RIBBON DOMAIN-CONTAINING PROTEIN-RELATED"/>
    <property type="match status" value="1"/>
</dbReference>
<dbReference type="PANTHER" id="PTHR37317">
    <property type="entry name" value="BLR8090 PROTEIN"/>
    <property type="match status" value="1"/>
</dbReference>
<accession>A0A0N1HU88</accession>
<evidence type="ECO:0000259" key="1">
    <source>
        <dbReference type="Pfam" id="PF14311"/>
    </source>
</evidence>
<dbReference type="OrthoDB" id="276277at2759"/>
<organism evidence="2 3">
    <name type="scientific">Leptomonas seymouri</name>
    <dbReference type="NCBI Taxonomy" id="5684"/>
    <lineage>
        <taxon>Eukaryota</taxon>
        <taxon>Discoba</taxon>
        <taxon>Euglenozoa</taxon>
        <taxon>Kinetoplastea</taxon>
        <taxon>Metakinetoplastina</taxon>
        <taxon>Trypanosomatida</taxon>
        <taxon>Trypanosomatidae</taxon>
        <taxon>Leishmaniinae</taxon>
        <taxon>Leptomonas</taxon>
    </lineage>
</organism>
<dbReference type="InterPro" id="IPR025487">
    <property type="entry name" value="DUF4379"/>
</dbReference>
<comment type="caution">
    <text evidence="2">The sequence shown here is derived from an EMBL/GenBank/DDBJ whole genome shotgun (WGS) entry which is preliminary data.</text>
</comment>
<protein>
    <recommendedName>
        <fullName evidence="1">Treble clef zinc finger domain-containing protein</fullName>
    </recommendedName>
</protein>
<dbReference type="Pfam" id="PF14311">
    <property type="entry name" value="DUF4379"/>
    <property type="match status" value="1"/>
</dbReference>
<dbReference type="Proteomes" id="UP000038009">
    <property type="component" value="Unassembled WGS sequence"/>
</dbReference>
<reference evidence="2 3" key="1">
    <citation type="journal article" date="2015" name="PLoS Pathog.">
        <title>Leptomonas seymouri: Adaptations to the Dixenous Life Cycle Analyzed by Genome Sequencing, Transcriptome Profiling and Co-infection with Leishmania donovani.</title>
        <authorList>
            <person name="Kraeva N."/>
            <person name="Butenko A."/>
            <person name="Hlavacova J."/>
            <person name="Kostygov A."/>
            <person name="Myskova J."/>
            <person name="Grybchuk D."/>
            <person name="Lestinova T."/>
            <person name="Votypka J."/>
            <person name="Volf P."/>
            <person name="Opperdoes F."/>
            <person name="Flegontov P."/>
            <person name="Lukes J."/>
            <person name="Yurchenko V."/>
        </authorList>
    </citation>
    <scope>NUCLEOTIDE SEQUENCE [LARGE SCALE GENOMIC DNA]</scope>
    <source>
        <strain evidence="2 3">ATCC 30220</strain>
    </source>
</reference>
<keyword evidence="3" id="KW-1185">Reference proteome</keyword>
<dbReference type="AlphaFoldDB" id="A0A0N1HU88"/>
<dbReference type="OMA" id="KNPMHLY"/>
<evidence type="ECO:0000313" key="3">
    <source>
        <dbReference type="Proteomes" id="UP000038009"/>
    </source>
</evidence>
<name>A0A0N1HU88_LEPSE</name>
<evidence type="ECO:0000313" key="2">
    <source>
        <dbReference type="EMBL" id="KPI84881.1"/>
    </source>
</evidence>
<dbReference type="VEuPathDB" id="TriTrypDB:Lsey_0224_0070"/>
<sequence length="202" mass="22344">MLQYGVTYSCCLRRVPSGLVGISCALQTNGGSAFTPSNSAPVAGGVVSTGAALHTSARGRATTIRIANRKKVEMFVGKRYHLPTRLRTAAPDIALEWDYAKNPMHLYPEIVSIGYMQPVWWKCKDCEHSYKMSVEKRVVRGGGCPVCEERELSRSMAQNTALLERSLAEGANAERKPLLLPGEENRALRPKRTTMLSIRTKY</sequence>
<proteinExistence type="predicted"/>
<feature type="domain" description="Treble clef zinc finger" evidence="1">
    <location>
        <begin position="93"/>
        <end position="149"/>
    </location>
</feature>